<dbReference type="PANTHER" id="PTHR44757">
    <property type="entry name" value="DIGUANYLATE CYCLASE DGCP"/>
    <property type="match status" value="1"/>
</dbReference>
<dbReference type="FunFam" id="3.30.70.270:FF:000001">
    <property type="entry name" value="Diguanylate cyclase domain protein"/>
    <property type="match status" value="1"/>
</dbReference>
<reference evidence="6 7" key="1">
    <citation type="submission" date="2019-03" db="EMBL/GenBank/DDBJ databases">
        <title>Luteimonas zhaokaii sp.nov., isolated from the rectal contents of Plateau pika in Yushu, Qinghai Province, China.</title>
        <authorList>
            <person name="Zhang G."/>
        </authorList>
    </citation>
    <scope>NUCLEOTIDE SEQUENCE [LARGE SCALE GENOMIC DNA]</scope>
    <source>
        <strain evidence="6 7">B9</strain>
    </source>
</reference>
<dbReference type="InterPro" id="IPR000160">
    <property type="entry name" value="GGDEF_dom"/>
</dbReference>
<dbReference type="SMART" id="SM00065">
    <property type="entry name" value="GAF"/>
    <property type="match status" value="2"/>
</dbReference>
<dbReference type="InterPro" id="IPR029016">
    <property type="entry name" value="GAF-like_dom_sf"/>
</dbReference>
<dbReference type="InterPro" id="IPR001633">
    <property type="entry name" value="EAL_dom"/>
</dbReference>
<dbReference type="Pfam" id="PF00990">
    <property type="entry name" value="GGDEF"/>
    <property type="match status" value="1"/>
</dbReference>
<name>A0A4R5TYP8_9GAMM</name>
<feature type="domain" description="GGDEF" evidence="5">
    <location>
        <begin position="572"/>
        <end position="705"/>
    </location>
</feature>
<organism evidence="6 7">
    <name type="scientific">Luteimonas aestuarii</name>
    <dbReference type="NCBI Taxonomy" id="453837"/>
    <lineage>
        <taxon>Bacteria</taxon>
        <taxon>Pseudomonadati</taxon>
        <taxon>Pseudomonadota</taxon>
        <taxon>Gammaproteobacteria</taxon>
        <taxon>Lysobacterales</taxon>
        <taxon>Lysobacteraceae</taxon>
        <taxon>Luteimonas</taxon>
    </lineage>
</organism>
<dbReference type="AlphaFoldDB" id="A0A4R5TYP8"/>
<dbReference type="EMBL" id="SMTF01000003">
    <property type="protein sequence ID" value="TDK26345.1"/>
    <property type="molecule type" value="Genomic_DNA"/>
</dbReference>
<evidence type="ECO:0000313" key="7">
    <source>
        <dbReference type="Proteomes" id="UP000294796"/>
    </source>
</evidence>
<evidence type="ECO:0000313" key="6">
    <source>
        <dbReference type="EMBL" id="TDK26345.1"/>
    </source>
</evidence>
<dbReference type="SMART" id="SM00052">
    <property type="entry name" value="EAL"/>
    <property type="match status" value="1"/>
</dbReference>
<dbReference type="NCBIfam" id="TIGR00254">
    <property type="entry name" value="GGDEF"/>
    <property type="match status" value="1"/>
</dbReference>
<dbReference type="PANTHER" id="PTHR44757:SF2">
    <property type="entry name" value="BIOFILM ARCHITECTURE MAINTENANCE PROTEIN MBAA"/>
    <property type="match status" value="1"/>
</dbReference>
<feature type="coiled-coil region" evidence="2">
    <location>
        <begin position="502"/>
        <end position="536"/>
    </location>
</feature>
<gene>
    <name evidence="6" type="ORF">E2F46_05260</name>
</gene>
<dbReference type="CDD" id="cd01949">
    <property type="entry name" value="GGDEF"/>
    <property type="match status" value="1"/>
</dbReference>
<comment type="caution">
    <text evidence="6">The sequence shown here is derived from an EMBL/GenBank/DDBJ whole genome shotgun (WGS) entry which is preliminary data.</text>
</comment>
<dbReference type="Gene3D" id="3.30.450.40">
    <property type="match status" value="2"/>
</dbReference>
<dbReference type="PROSITE" id="PS50883">
    <property type="entry name" value="EAL"/>
    <property type="match status" value="1"/>
</dbReference>
<dbReference type="InterPro" id="IPR003018">
    <property type="entry name" value="GAF"/>
</dbReference>
<evidence type="ECO:0000256" key="3">
    <source>
        <dbReference type="SAM" id="MobiDB-lite"/>
    </source>
</evidence>
<dbReference type="InterPro" id="IPR035919">
    <property type="entry name" value="EAL_sf"/>
</dbReference>
<feature type="region of interest" description="Disordered" evidence="3">
    <location>
        <begin position="950"/>
        <end position="976"/>
    </location>
</feature>
<dbReference type="GO" id="GO:0003824">
    <property type="term" value="F:catalytic activity"/>
    <property type="evidence" value="ECO:0007669"/>
    <property type="project" value="UniProtKB-ARBA"/>
</dbReference>
<dbReference type="PROSITE" id="PS50887">
    <property type="entry name" value="GGDEF"/>
    <property type="match status" value="1"/>
</dbReference>
<dbReference type="Proteomes" id="UP000294796">
    <property type="component" value="Unassembled WGS sequence"/>
</dbReference>
<dbReference type="Gene3D" id="3.30.70.270">
    <property type="match status" value="1"/>
</dbReference>
<proteinExistence type="predicted"/>
<evidence type="ECO:0000256" key="1">
    <source>
        <dbReference type="ARBA" id="ARBA00001946"/>
    </source>
</evidence>
<protein>
    <submittedName>
        <fullName evidence="6">EAL domain-containing protein</fullName>
    </submittedName>
</protein>
<dbReference type="OrthoDB" id="197861at2"/>
<dbReference type="SUPFAM" id="SSF55073">
    <property type="entry name" value="Nucleotide cyclase"/>
    <property type="match status" value="1"/>
</dbReference>
<dbReference type="SUPFAM" id="SSF55781">
    <property type="entry name" value="GAF domain-like"/>
    <property type="match status" value="2"/>
</dbReference>
<sequence length="976" mass="108592">MDRSSAEALASANDLASIATRLAAALPSGSTVAVAWDDPVLGAAHTCHGPSASACGEMAQSLLEQAPGRLPLRGPHIEDAWDEGTSRLALIAQPGRELPGAVREGWLSLARVAVATTLRTALAAQRIESLRRSERLRQALYEIADLSSAALEMPEVLGRMHAIVGTLMPAENFYIVLYDDVRETLRFLYFADQRDPWVAQPDEEIPVSDMPNSLTVAMLRHGHPLLGPSAAIRRQLGVQKDQAHGPDSADWLGVPMRRDGRVSGAIVVQSYDRPLRYSHEDRALLEFVAQHIQTSLDRKQAQAELERQVDLRTRELQHANQVLEAEIVERERAEQLQRALFRINEMSVTAGSVEKFYSDLHGVIGELLYARNFYIAMLDDDGTQIEFPYSMDERDQVRRPRRLARGLTEYVITTGKAMLATRDRINALEADGLVRSRGALAHCWLGVPLTRDGTAVGVIAVQSYTPDIGFTQADQELLTFVAHHIDGALARKRAQEYLKAAHAELEFRVEARTQELERANRELRAQIGERVRAEQRLTHQARHDPLTGLPNRVHLVERLDQALVAMHEPQRSPFAVLFLDLDRFKLVNDSLGHAAGDAMLVEVGRRIASAIGEHDVVARLGGDEFAVLLENIERPDYAEEVAGSILRKLGRSMWVAGREVFPSASIGIAAWQPRYRHGDELLRDADAAMYRAKARGRDRSELFDEEMRAEAMRLLDLEADLRRAIQRDAFEPHFQPIVRLCDGAVVGHEALLRWHHELHGPLPPSEFIGVGEDSGLIEQVDWLMYRHVVEWMTLHHDGYVSINVSPRHFHADDFAERLLLMLDEAGADPRRLRIEITEVALLDDAPRALRILSTLRSQGVLALLDDFGTGFSALSYLHRFPIEALKIDQSFVAGLEGDMHAESLALVRAILALAGTLGIETIGEGVESEQQRQLLGELGCNYGQGFLFGRPQPAVGAPPPQPHSPARKRRKARKPA</sequence>
<evidence type="ECO:0000259" key="5">
    <source>
        <dbReference type="PROSITE" id="PS50887"/>
    </source>
</evidence>
<accession>A0A4R5TYP8</accession>
<evidence type="ECO:0000256" key="2">
    <source>
        <dbReference type="SAM" id="Coils"/>
    </source>
</evidence>
<dbReference type="Gene3D" id="3.20.20.450">
    <property type="entry name" value="EAL domain"/>
    <property type="match status" value="1"/>
</dbReference>
<dbReference type="SUPFAM" id="SSF141868">
    <property type="entry name" value="EAL domain-like"/>
    <property type="match status" value="1"/>
</dbReference>
<dbReference type="InterPro" id="IPR052155">
    <property type="entry name" value="Biofilm_reg_signaling"/>
</dbReference>
<dbReference type="InterPro" id="IPR043128">
    <property type="entry name" value="Rev_trsase/Diguanyl_cyclase"/>
</dbReference>
<keyword evidence="2" id="KW-0175">Coiled coil</keyword>
<dbReference type="Pfam" id="PF13185">
    <property type="entry name" value="GAF_2"/>
    <property type="match status" value="2"/>
</dbReference>
<dbReference type="InterPro" id="IPR029787">
    <property type="entry name" value="Nucleotide_cyclase"/>
</dbReference>
<dbReference type="CDD" id="cd01948">
    <property type="entry name" value="EAL"/>
    <property type="match status" value="1"/>
</dbReference>
<comment type="cofactor">
    <cofactor evidence="1">
        <name>Mg(2+)</name>
        <dbReference type="ChEBI" id="CHEBI:18420"/>
    </cofactor>
</comment>
<feature type="compositionally biased region" description="Basic residues" evidence="3">
    <location>
        <begin position="965"/>
        <end position="976"/>
    </location>
</feature>
<evidence type="ECO:0000259" key="4">
    <source>
        <dbReference type="PROSITE" id="PS50883"/>
    </source>
</evidence>
<feature type="domain" description="EAL" evidence="4">
    <location>
        <begin position="714"/>
        <end position="965"/>
    </location>
</feature>
<keyword evidence="7" id="KW-1185">Reference proteome</keyword>
<dbReference type="Pfam" id="PF00563">
    <property type="entry name" value="EAL"/>
    <property type="match status" value="1"/>
</dbReference>
<dbReference type="SMART" id="SM00267">
    <property type="entry name" value="GGDEF"/>
    <property type="match status" value="1"/>
</dbReference>